<dbReference type="EnsemblBacteria" id="AAV46328">
    <property type="protein sequence ID" value="AAV46328"/>
    <property type="gene ID" value="rrnAC1398"/>
</dbReference>
<dbReference type="PATRIC" id="fig|272569.17.peg.2094"/>
<feature type="transmembrane region" description="Helical" evidence="1">
    <location>
        <begin position="146"/>
        <end position="169"/>
    </location>
</feature>
<feature type="transmembrane region" description="Helical" evidence="1">
    <location>
        <begin position="325"/>
        <end position="342"/>
    </location>
</feature>
<feature type="transmembrane region" description="Helical" evidence="1">
    <location>
        <begin position="226"/>
        <end position="247"/>
    </location>
</feature>
<feature type="transmembrane region" description="Helical" evidence="1">
    <location>
        <begin position="491"/>
        <end position="509"/>
    </location>
</feature>
<evidence type="ECO:0000256" key="1">
    <source>
        <dbReference type="SAM" id="Phobius"/>
    </source>
</evidence>
<reference evidence="2 3" key="1">
    <citation type="journal article" date="2004" name="Genome Res.">
        <title>Genome sequence of Haloarcula marismortui: a halophilic archaeon from the Dead Sea.</title>
        <authorList>
            <person name="Baliga N.S."/>
            <person name="Bonneau R."/>
            <person name="Facciotti M.T."/>
            <person name="Pan M."/>
            <person name="Glusman G."/>
            <person name="Deutsch E.W."/>
            <person name="Shannon P."/>
            <person name="Chiu Y."/>
            <person name="Weng R.S."/>
            <person name="Gan R.R."/>
            <person name="Hung P."/>
            <person name="Date S.V."/>
            <person name="Marcotte E."/>
            <person name="Hood L."/>
            <person name="Ng W.V."/>
        </authorList>
    </citation>
    <scope>NUCLEOTIDE SEQUENCE [LARGE SCALE GENOMIC DNA]</scope>
    <source>
        <strain evidence="3">ATCC 43049 / DSM 3752 / JCM 8966 / VKM B-1809</strain>
    </source>
</reference>
<feature type="transmembrane region" description="Helical" evidence="1">
    <location>
        <begin position="67"/>
        <end position="84"/>
    </location>
</feature>
<dbReference type="PaxDb" id="272569-rrnAC1398"/>
<feature type="transmembrane region" description="Helical" evidence="1">
    <location>
        <begin position="403"/>
        <end position="431"/>
    </location>
</feature>
<keyword evidence="3" id="KW-1185">Reference proteome</keyword>
<keyword evidence="1" id="KW-1133">Transmembrane helix</keyword>
<evidence type="ECO:0000313" key="2">
    <source>
        <dbReference type="EMBL" id="AAV46328.1"/>
    </source>
</evidence>
<dbReference type="STRING" id="272569.rrnAC1398"/>
<dbReference type="EMBL" id="AY596297">
    <property type="protein sequence ID" value="AAV46328.1"/>
    <property type="molecule type" value="Genomic_DNA"/>
</dbReference>
<proteinExistence type="predicted"/>
<feature type="transmembrane region" description="Helical" evidence="1">
    <location>
        <begin position="451"/>
        <end position="479"/>
    </location>
</feature>
<organism evidence="2 3">
    <name type="scientific">Haloarcula marismortui (strain ATCC 43049 / DSM 3752 / JCM 8966 / VKM B-1809)</name>
    <name type="common">Halobacterium marismortui</name>
    <dbReference type="NCBI Taxonomy" id="272569"/>
    <lineage>
        <taxon>Archaea</taxon>
        <taxon>Methanobacteriati</taxon>
        <taxon>Methanobacteriota</taxon>
        <taxon>Stenosarchaea group</taxon>
        <taxon>Halobacteria</taxon>
        <taxon>Halobacteriales</taxon>
        <taxon>Haloarculaceae</taxon>
        <taxon>Haloarcula</taxon>
    </lineage>
</organism>
<feature type="transmembrane region" description="Helical" evidence="1">
    <location>
        <begin position="104"/>
        <end position="125"/>
    </location>
</feature>
<keyword evidence="1" id="KW-0472">Membrane</keyword>
<dbReference type="HOGENOM" id="CLU_030480_0_0_2"/>
<evidence type="ECO:0000313" key="3">
    <source>
        <dbReference type="Proteomes" id="UP000001169"/>
    </source>
</evidence>
<keyword evidence="1" id="KW-0812">Transmembrane</keyword>
<accession>Q5V2C5</accession>
<dbReference type="eggNOG" id="arCOG02771">
    <property type="taxonomic scope" value="Archaea"/>
</dbReference>
<feature type="transmembrane region" description="Helical" evidence="1">
    <location>
        <begin position="253"/>
        <end position="272"/>
    </location>
</feature>
<dbReference type="AlphaFoldDB" id="Q5V2C5"/>
<sequence>MLPVPVVRVFIGDTHTRALANGILKAHPIPCGAFRLQPRRGVARPHPGSYTRAKAQLPTMTSGRRRTVALVVCGLGWLAATGTASAHGGSLAGGGRESLTIPTWLFLSTGGAAVGASFLLASFVTDRTFVERIHNWGRPLSGGFEGILRLAGQLVGLGGLAAVFVVGFFGPTNARTNLAILLVWVGWWAGLAMTTYLVGNSWATLNPFKTLAKLLPSLNRSYPARVGSWPAVGGLLVLVWVEVVSPLADQPRLLASVVAGYTVLTIAGALVFGSDDWFAHADPVERVFRYYGRFAPIGRDEDGLRLRLPGMDLSTPRLVDGPDEVAFVVALLWVTTYDGLVTTPAWRDLTTPIVDAGVPPHLLYPVALGLGFAGFLGVYRLAVRLSRDMSDTYLAPAVLAQRFAPPLVAIAVGYHFAHYLGYFLVLAPSLAVALTSPFADPAVVPTIDLPAWFGAVALASVIVGHLVAIWVAHAAAYDLFPARLQAIRSQYPFIAVMVFYTMTSLWVVSQPEVALPHL</sequence>
<feature type="transmembrane region" description="Helical" evidence="1">
    <location>
        <begin position="181"/>
        <end position="205"/>
    </location>
</feature>
<name>Q5V2C5_HALMA</name>
<dbReference type="KEGG" id="hma:rrnAC1398"/>
<feature type="transmembrane region" description="Helical" evidence="1">
    <location>
        <begin position="362"/>
        <end position="382"/>
    </location>
</feature>
<dbReference type="Proteomes" id="UP000001169">
    <property type="component" value="Chromosome I"/>
</dbReference>
<gene>
    <name evidence="2" type="ordered locus">rrnAC1398</name>
</gene>
<protein>
    <submittedName>
        <fullName evidence="2">Uncharacterized protein</fullName>
    </submittedName>
</protein>